<protein>
    <submittedName>
        <fullName evidence="6">TetR/AcrR family transcriptional regulator</fullName>
    </submittedName>
</protein>
<keyword evidence="2 4" id="KW-0238">DNA-binding</keyword>
<evidence type="ECO:0000313" key="6">
    <source>
        <dbReference type="EMBL" id="MFC4902827.1"/>
    </source>
</evidence>
<evidence type="ECO:0000256" key="3">
    <source>
        <dbReference type="ARBA" id="ARBA00023163"/>
    </source>
</evidence>
<dbReference type="RefSeq" id="WP_277549650.1">
    <property type="nucleotide sequence ID" value="NZ_JARAMH010000001.1"/>
</dbReference>
<sequence length="188" mass="20404">MRAGLSPERIVEAALDLADTTGFAHVTVSSVARHVGVRSASLYSHIEDLHDLRTRMALRALEELAQRASESLAGRSGSDALAALGNVYRDYAHEHPGRFAATRFPLDSDTAMVSAGPRHAALTRAVLRGYAVPESEQPHAVRLLGSTFLGYVTLELSTGFSHSAPDSQASWRRILEVLDHTLRHWPGS</sequence>
<evidence type="ECO:0000259" key="5">
    <source>
        <dbReference type="PROSITE" id="PS50977"/>
    </source>
</evidence>
<evidence type="ECO:0000256" key="1">
    <source>
        <dbReference type="ARBA" id="ARBA00023015"/>
    </source>
</evidence>
<feature type="DNA-binding region" description="H-T-H motif" evidence="4">
    <location>
        <begin position="27"/>
        <end position="46"/>
    </location>
</feature>
<evidence type="ECO:0000256" key="2">
    <source>
        <dbReference type="ARBA" id="ARBA00023125"/>
    </source>
</evidence>
<dbReference type="Pfam" id="PF13305">
    <property type="entry name" value="TetR_C_33"/>
    <property type="match status" value="1"/>
</dbReference>
<dbReference type="InterPro" id="IPR009057">
    <property type="entry name" value="Homeodomain-like_sf"/>
</dbReference>
<accession>A0ABV9TII5</accession>
<gene>
    <name evidence="6" type="ORF">ACFPCS_04520</name>
</gene>
<dbReference type="InterPro" id="IPR050109">
    <property type="entry name" value="HTH-type_TetR-like_transc_reg"/>
</dbReference>
<dbReference type="SUPFAM" id="SSF48498">
    <property type="entry name" value="Tetracyclin repressor-like, C-terminal domain"/>
    <property type="match status" value="1"/>
</dbReference>
<keyword evidence="1" id="KW-0805">Transcription regulation</keyword>
<organism evidence="6 7">
    <name type="scientific">Kocuria oceani</name>
    <dbReference type="NCBI Taxonomy" id="988827"/>
    <lineage>
        <taxon>Bacteria</taxon>
        <taxon>Bacillati</taxon>
        <taxon>Actinomycetota</taxon>
        <taxon>Actinomycetes</taxon>
        <taxon>Micrococcales</taxon>
        <taxon>Micrococcaceae</taxon>
        <taxon>Kocuria</taxon>
    </lineage>
</organism>
<dbReference type="InterPro" id="IPR001647">
    <property type="entry name" value="HTH_TetR"/>
</dbReference>
<reference evidence="7" key="1">
    <citation type="journal article" date="2019" name="Int. J. Syst. Evol. Microbiol.">
        <title>The Global Catalogue of Microorganisms (GCM) 10K type strain sequencing project: providing services to taxonomists for standard genome sequencing and annotation.</title>
        <authorList>
            <consortium name="The Broad Institute Genomics Platform"/>
            <consortium name="The Broad Institute Genome Sequencing Center for Infectious Disease"/>
            <person name="Wu L."/>
            <person name="Ma J."/>
        </authorList>
    </citation>
    <scope>NUCLEOTIDE SEQUENCE [LARGE SCALE GENOMIC DNA]</scope>
    <source>
        <strain evidence="7">CGMCC 4.6946</strain>
    </source>
</reference>
<dbReference type="Gene3D" id="1.10.10.60">
    <property type="entry name" value="Homeodomain-like"/>
    <property type="match status" value="1"/>
</dbReference>
<dbReference type="EMBL" id="JBHSIW010000007">
    <property type="protein sequence ID" value="MFC4902827.1"/>
    <property type="molecule type" value="Genomic_DNA"/>
</dbReference>
<dbReference type="Pfam" id="PF00440">
    <property type="entry name" value="TetR_N"/>
    <property type="match status" value="1"/>
</dbReference>
<dbReference type="InterPro" id="IPR025996">
    <property type="entry name" value="MT1864/Rv1816-like_C"/>
</dbReference>
<dbReference type="Gene3D" id="1.10.357.10">
    <property type="entry name" value="Tetracycline Repressor, domain 2"/>
    <property type="match status" value="1"/>
</dbReference>
<dbReference type="PANTHER" id="PTHR30055">
    <property type="entry name" value="HTH-TYPE TRANSCRIPTIONAL REGULATOR RUTR"/>
    <property type="match status" value="1"/>
</dbReference>
<keyword evidence="7" id="KW-1185">Reference proteome</keyword>
<dbReference type="InterPro" id="IPR036271">
    <property type="entry name" value="Tet_transcr_reg_TetR-rel_C_sf"/>
</dbReference>
<dbReference type="SUPFAM" id="SSF46689">
    <property type="entry name" value="Homeodomain-like"/>
    <property type="match status" value="1"/>
</dbReference>
<dbReference type="PROSITE" id="PS50977">
    <property type="entry name" value="HTH_TETR_2"/>
    <property type="match status" value="1"/>
</dbReference>
<feature type="domain" description="HTH tetR-type" evidence="5">
    <location>
        <begin position="4"/>
        <end position="64"/>
    </location>
</feature>
<keyword evidence="3" id="KW-0804">Transcription</keyword>
<name>A0ABV9TII5_9MICC</name>
<dbReference type="Proteomes" id="UP001595797">
    <property type="component" value="Unassembled WGS sequence"/>
</dbReference>
<proteinExistence type="predicted"/>
<evidence type="ECO:0000313" key="7">
    <source>
        <dbReference type="Proteomes" id="UP001595797"/>
    </source>
</evidence>
<evidence type="ECO:0000256" key="4">
    <source>
        <dbReference type="PROSITE-ProRule" id="PRU00335"/>
    </source>
</evidence>
<comment type="caution">
    <text evidence="6">The sequence shown here is derived from an EMBL/GenBank/DDBJ whole genome shotgun (WGS) entry which is preliminary data.</text>
</comment>
<dbReference type="PANTHER" id="PTHR30055:SF151">
    <property type="entry name" value="TRANSCRIPTIONAL REGULATORY PROTEIN"/>
    <property type="match status" value="1"/>
</dbReference>